<comment type="subcellular location">
    <subcellularLocation>
        <location evidence="1">Secreted</location>
    </subcellularLocation>
</comment>
<evidence type="ECO:0000256" key="5">
    <source>
        <dbReference type="ARBA" id="ARBA00022737"/>
    </source>
</evidence>
<dbReference type="GO" id="GO:0005576">
    <property type="term" value="C:extracellular region"/>
    <property type="evidence" value="ECO:0007669"/>
    <property type="project" value="UniProtKB-SubCell"/>
</dbReference>
<reference evidence="11" key="2">
    <citation type="submission" date="2020-06" db="EMBL/GenBank/DDBJ databases">
        <authorList>
            <person name="Sheffer M."/>
        </authorList>
    </citation>
    <scope>NUCLEOTIDE SEQUENCE</scope>
</reference>
<reference evidence="11" key="1">
    <citation type="journal article" date="2020" name="bioRxiv">
        <title>Chromosome-level reference genome of the European wasp spider Argiope bruennichi: a resource for studies on range expansion and evolutionary adaptation.</title>
        <authorList>
            <person name="Sheffer M.M."/>
            <person name="Hoppe A."/>
            <person name="Krehenwinkel H."/>
            <person name="Uhl G."/>
            <person name="Kuss A.W."/>
            <person name="Jensen L."/>
            <person name="Jensen C."/>
            <person name="Gillespie R.G."/>
            <person name="Hoff K.J."/>
            <person name="Prost S."/>
        </authorList>
    </citation>
    <scope>NUCLEOTIDE SEQUENCE</scope>
</reference>
<dbReference type="CDD" id="cd00033">
    <property type="entry name" value="CCP"/>
    <property type="match status" value="1"/>
</dbReference>
<evidence type="ECO:0000256" key="7">
    <source>
        <dbReference type="ARBA" id="ARBA00023180"/>
    </source>
</evidence>
<keyword evidence="2" id="KW-0964">Secreted</keyword>
<keyword evidence="12" id="KW-1185">Reference proteome</keyword>
<evidence type="ECO:0000256" key="2">
    <source>
        <dbReference type="ARBA" id="ARBA00022525"/>
    </source>
</evidence>
<dbReference type="InterPro" id="IPR019553">
    <property type="entry name" value="Spider_toxin_CSTX_knottin"/>
</dbReference>
<evidence type="ECO:0000256" key="3">
    <source>
        <dbReference type="ARBA" id="ARBA00022659"/>
    </source>
</evidence>
<feature type="signal peptide" evidence="9">
    <location>
        <begin position="1"/>
        <end position="20"/>
    </location>
</feature>
<dbReference type="AlphaFoldDB" id="A0A8T0EEZ7"/>
<proteinExistence type="predicted"/>
<evidence type="ECO:0000256" key="4">
    <source>
        <dbReference type="ARBA" id="ARBA00022729"/>
    </source>
</evidence>
<keyword evidence="5" id="KW-0677">Repeat</keyword>
<dbReference type="Proteomes" id="UP000807504">
    <property type="component" value="Unassembled WGS sequence"/>
</dbReference>
<feature type="disulfide bond" evidence="8">
    <location>
        <begin position="146"/>
        <end position="173"/>
    </location>
</feature>
<evidence type="ECO:0000256" key="6">
    <source>
        <dbReference type="ARBA" id="ARBA00023157"/>
    </source>
</evidence>
<evidence type="ECO:0000256" key="1">
    <source>
        <dbReference type="ARBA" id="ARBA00004613"/>
    </source>
</evidence>
<organism evidence="11 12">
    <name type="scientific">Argiope bruennichi</name>
    <name type="common">Wasp spider</name>
    <name type="synonym">Aranea bruennichi</name>
    <dbReference type="NCBI Taxonomy" id="94029"/>
    <lineage>
        <taxon>Eukaryota</taxon>
        <taxon>Metazoa</taxon>
        <taxon>Ecdysozoa</taxon>
        <taxon>Arthropoda</taxon>
        <taxon>Chelicerata</taxon>
        <taxon>Arachnida</taxon>
        <taxon>Araneae</taxon>
        <taxon>Araneomorphae</taxon>
        <taxon>Entelegynae</taxon>
        <taxon>Araneoidea</taxon>
        <taxon>Araneidae</taxon>
        <taxon>Argiope</taxon>
    </lineage>
</organism>
<dbReference type="SMART" id="SM00032">
    <property type="entry name" value="CCP"/>
    <property type="match status" value="2"/>
</dbReference>
<evidence type="ECO:0000259" key="10">
    <source>
        <dbReference type="PROSITE" id="PS50923"/>
    </source>
</evidence>
<evidence type="ECO:0000256" key="9">
    <source>
        <dbReference type="SAM" id="SignalP"/>
    </source>
</evidence>
<evidence type="ECO:0000313" key="11">
    <source>
        <dbReference type="EMBL" id="KAF8771682.1"/>
    </source>
</evidence>
<dbReference type="SUPFAM" id="SSF57535">
    <property type="entry name" value="Complement control module/SCR domain"/>
    <property type="match status" value="1"/>
</dbReference>
<dbReference type="PROSITE" id="PS60029">
    <property type="entry name" value="SPIDER_CSTX"/>
    <property type="match status" value="1"/>
</dbReference>
<accession>A0A8T0EEZ7</accession>
<keyword evidence="3 8" id="KW-0768">Sushi</keyword>
<gene>
    <name evidence="11" type="ORF">HNY73_019062</name>
</gene>
<dbReference type="InterPro" id="IPR008979">
    <property type="entry name" value="Galactose-bd-like_sf"/>
</dbReference>
<keyword evidence="6 8" id="KW-1015">Disulfide bond</keyword>
<dbReference type="PANTHER" id="PTHR46393:SF7">
    <property type="entry name" value="COMPLEMENT C2"/>
    <property type="match status" value="1"/>
</dbReference>
<comment type="caution">
    <text evidence="11">The sequence shown here is derived from an EMBL/GenBank/DDBJ whole genome shotgun (WGS) entry which is preliminary data.</text>
</comment>
<dbReference type="EMBL" id="JABXBU010002228">
    <property type="protein sequence ID" value="KAF8771682.1"/>
    <property type="molecule type" value="Genomic_DNA"/>
</dbReference>
<dbReference type="PROSITE" id="PS51257">
    <property type="entry name" value="PROKAR_LIPOPROTEIN"/>
    <property type="match status" value="1"/>
</dbReference>
<dbReference type="InterPro" id="IPR011142">
    <property type="entry name" value="Spider_toxin_CSTX_Knottin_CS"/>
</dbReference>
<evidence type="ECO:0000256" key="8">
    <source>
        <dbReference type="PROSITE-ProRule" id="PRU00302"/>
    </source>
</evidence>
<dbReference type="Pfam" id="PF00084">
    <property type="entry name" value="Sushi"/>
    <property type="match status" value="1"/>
</dbReference>
<comment type="caution">
    <text evidence="8">Lacks conserved residue(s) required for the propagation of feature annotation.</text>
</comment>
<sequence length="400" mass="45286">MRFILPFAVISLLLFACAVAETADEETFPLSESLEELDAAENRMSSSKDEYRSDDCIPLHHDCTMNRRGCCRSGTFKYHCVCFYKTGNHSHPTNEETCSCQEKCWALLVPHICATTHCPPPDFPEGGSYSPVKSEYEVGSRIFYSCKENLSQFGVGRRTCQSNGRWTEETPFCDSSTNIKGLIASSREGSTESALIDGDTDTCFRTQNGTEEFLRVFLDPPANVDVVSMYLQKGRTDFQILLFDDFSSNGTFCHTDIASTEDDGWYFFYCEFNDVTAEFLTVQTVPDIPNSISLCEMEVFTRDDDWCTSPPGNLVPNGQLEVSRHKAILTCNEGFKEKHNSRVYAICEKNEWTYLRLQCIEILCDSILPNVRKSDGEWYFQEKANKLSVGTLAFARRISL</sequence>
<keyword evidence="4 9" id="KW-0732">Signal</keyword>
<keyword evidence="7" id="KW-0325">Glycoprotein</keyword>
<dbReference type="Gene3D" id="2.60.120.260">
    <property type="entry name" value="Galactose-binding domain-like"/>
    <property type="match status" value="1"/>
</dbReference>
<protein>
    <submittedName>
        <fullName evidence="11">U3-lycotoxin-Ls1e like protein</fullName>
    </submittedName>
</protein>
<dbReference type="Pfam" id="PF10530">
    <property type="entry name" value="Toxin_35"/>
    <property type="match status" value="1"/>
</dbReference>
<dbReference type="PANTHER" id="PTHR46393">
    <property type="entry name" value="SUSHI DOMAIN-CONTAINING PROTEIN"/>
    <property type="match status" value="1"/>
</dbReference>
<name>A0A8T0EEZ7_ARGBR</name>
<dbReference type="InterPro" id="IPR035976">
    <property type="entry name" value="Sushi/SCR/CCP_sf"/>
</dbReference>
<feature type="chain" id="PRO_5035872482" evidence="9">
    <location>
        <begin position="21"/>
        <end position="400"/>
    </location>
</feature>
<evidence type="ECO:0000313" key="12">
    <source>
        <dbReference type="Proteomes" id="UP000807504"/>
    </source>
</evidence>
<dbReference type="SUPFAM" id="SSF49785">
    <property type="entry name" value="Galactose-binding domain-like"/>
    <property type="match status" value="1"/>
</dbReference>
<dbReference type="InterPro" id="IPR000436">
    <property type="entry name" value="Sushi_SCR_CCP_dom"/>
</dbReference>
<feature type="domain" description="Sushi" evidence="10">
    <location>
        <begin position="116"/>
        <end position="175"/>
    </location>
</feature>
<dbReference type="PROSITE" id="PS50923">
    <property type="entry name" value="SUSHI"/>
    <property type="match status" value="1"/>
</dbReference>
<dbReference type="Gene3D" id="2.10.70.10">
    <property type="entry name" value="Complement Module, domain 1"/>
    <property type="match status" value="1"/>
</dbReference>
<dbReference type="GO" id="GO:0090729">
    <property type="term" value="F:toxin activity"/>
    <property type="evidence" value="ECO:0007669"/>
    <property type="project" value="InterPro"/>
</dbReference>